<dbReference type="AlphaFoldDB" id="U4TEF4"/>
<dbReference type="PANTHER" id="PTHR38733">
    <property type="entry name" value="PROTEIN MCRC"/>
    <property type="match status" value="1"/>
</dbReference>
<reference evidence="1 2" key="1">
    <citation type="journal article" date="2013" name="Genome Announc.">
        <title>Draft Genome Sequence of Psychrobacter aquaticus Strain CMS 56T, Isolated from a Cyanobacterial Mat Sample Collected from Water Bodies in the McMurdo Dry Valley Region of Antarctica.</title>
        <authorList>
            <person name="Reddy G.S."/>
            <person name="Ara S."/>
            <person name="Singh A."/>
            <person name="Kumar Pinnaka A."/>
            <person name="Shivaji S."/>
        </authorList>
    </citation>
    <scope>NUCLEOTIDE SEQUENCE [LARGE SCALE GENOMIC DNA]</scope>
    <source>
        <strain evidence="1 2">CMS 56</strain>
    </source>
</reference>
<dbReference type="PANTHER" id="PTHR38733:SF1">
    <property type="entry name" value="TYPE IV METHYL-DIRECTED RESTRICTION ENZYME ECOKMCRBC"/>
    <property type="match status" value="1"/>
</dbReference>
<dbReference type="STRING" id="1354303.M917_0007"/>
<evidence type="ECO:0000313" key="2">
    <source>
        <dbReference type="Proteomes" id="UP000016761"/>
    </source>
</evidence>
<protein>
    <recommendedName>
        <fullName evidence="3">McrBC 5-methylcytosine restriction system component</fullName>
    </recommendedName>
</protein>
<dbReference type="Pfam" id="PF10117">
    <property type="entry name" value="McrBC"/>
    <property type="match status" value="1"/>
</dbReference>
<dbReference type="EMBL" id="AUSW01000002">
    <property type="protein sequence ID" value="ERL57084.1"/>
    <property type="molecule type" value="Genomic_DNA"/>
</dbReference>
<organism evidence="1 2">
    <name type="scientific">Psychrobacter aquaticus CMS 56</name>
    <dbReference type="NCBI Taxonomy" id="1354303"/>
    <lineage>
        <taxon>Bacteria</taxon>
        <taxon>Pseudomonadati</taxon>
        <taxon>Pseudomonadota</taxon>
        <taxon>Gammaproteobacteria</taxon>
        <taxon>Moraxellales</taxon>
        <taxon>Moraxellaceae</taxon>
        <taxon>Psychrobacter</taxon>
    </lineage>
</organism>
<accession>U4TEF4</accession>
<evidence type="ECO:0000313" key="1">
    <source>
        <dbReference type="EMBL" id="ERL57084.1"/>
    </source>
</evidence>
<proteinExistence type="predicted"/>
<gene>
    <name evidence="1" type="ORF">M917_0007</name>
</gene>
<dbReference type="PATRIC" id="fig|1354303.4.peg.7"/>
<dbReference type="Proteomes" id="UP000016761">
    <property type="component" value="Unassembled WGS sequence"/>
</dbReference>
<name>U4TEF4_9GAMM</name>
<dbReference type="REBASE" id="75530">
    <property type="entry name" value="Paq56McrBC2P"/>
</dbReference>
<dbReference type="InterPro" id="IPR019292">
    <property type="entry name" value="McrC"/>
</dbReference>
<evidence type="ECO:0008006" key="3">
    <source>
        <dbReference type="Google" id="ProtNLM"/>
    </source>
</evidence>
<keyword evidence="2" id="KW-1185">Reference proteome</keyword>
<dbReference type="eggNOG" id="COG4268">
    <property type="taxonomic scope" value="Bacteria"/>
</dbReference>
<comment type="caution">
    <text evidence="1">The sequence shown here is derived from an EMBL/GenBank/DDBJ whole genome shotgun (WGS) entry which is preliminary data.</text>
</comment>
<sequence length="435" mass="50831">MQSDICTIKVRDCSYIDIEANMAIVINNCFISTNVFRVSPSVASDEQPLLSYSHTHKKWLTGRYIGKLYFEYNGKPHCFEVQPRFGNANILILLEEIFNIKLAHNTSEYKLYDNSDNELLKKIISIIWVKTLSKINIHGLPKHKVEKLNKSSTVRGKIAIKRSVLPIYKEKYVVSKRIEKEVDSTIVAILKKAYIILCKDYSLTESMLSDAVKEVIRVPCYNKKVITTNQFQKIKYGAIYANYKEIVDFSWHIIQHKKQSSMHEMADTMGDALFLDMAEIWEKYLFTILKKCFAPRGWHVYSQQYRIYQNIGFERSIIPDIILEKDGHVVVLDAKYKRMTGHFSDYDRTDFFQLHTYGSYMESHNKKLIGLGLIYPLSERFDKEKLDKNFAKNLYGDSTSNTWFKVDGICLKDSHHQLTEQKDDFLRRVESLLLI</sequence>